<feature type="transmembrane region" description="Helical" evidence="7">
    <location>
        <begin position="21"/>
        <end position="42"/>
    </location>
</feature>
<dbReference type="STRING" id="159449.B4N89_34060"/>
<dbReference type="Gene3D" id="1.10.3720.10">
    <property type="entry name" value="MetI-like"/>
    <property type="match status" value="1"/>
</dbReference>
<dbReference type="InterPro" id="IPR035906">
    <property type="entry name" value="MetI-like_sf"/>
</dbReference>
<organism evidence="9 10">
    <name type="scientific">Embleya scabrispora</name>
    <dbReference type="NCBI Taxonomy" id="159449"/>
    <lineage>
        <taxon>Bacteria</taxon>
        <taxon>Bacillati</taxon>
        <taxon>Actinomycetota</taxon>
        <taxon>Actinomycetes</taxon>
        <taxon>Kitasatosporales</taxon>
        <taxon>Streptomycetaceae</taxon>
        <taxon>Embleya</taxon>
    </lineage>
</organism>
<name>A0A1T3NQC1_9ACTN</name>
<dbReference type="GO" id="GO:0006865">
    <property type="term" value="P:amino acid transport"/>
    <property type="evidence" value="ECO:0007669"/>
    <property type="project" value="TreeGrafter"/>
</dbReference>
<dbReference type="AlphaFoldDB" id="A0A1T3NQC1"/>
<dbReference type="RefSeq" id="WP_078980329.1">
    <property type="nucleotide sequence ID" value="NZ_MWQN01000002.1"/>
</dbReference>
<keyword evidence="5 7" id="KW-1133">Transmembrane helix</keyword>
<evidence type="ECO:0000256" key="1">
    <source>
        <dbReference type="ARBA" id="ARBA00004651"/>
    </source>
</evidence>
<dbReference type="Proteomes" id="UP000190037">
    <property type="component" value="Unassembled WGS sequence"/>
</dbReference>
<keyword evidence="3" id="KW-1003">Cell membrane</keyword>
<evidence type="ECO:0000256" key="3">
    <source>
        <dbReference type="ARBA" id="ARBA00022475"/>
    </source>
</evidence>
<dbReference type="OrthoDB" id="4543034at2"/>
<dbReference type="EMBL" id="MWQN01000002">
    <property type="protein sequence ID" value="OPC79113.1"/>
    <property type="molecule type" value="Genomic_DNA"/>
</dbReference>
<comment type="subcellular location">
    <subcellularLocation>
        <location evidence="1 7">Cell membrane</location>
        <topology evidence="1 7">Multi-pass membrane protein</topology>
    </subcellularLocation>
</comment>
<protein>
    <submittedName>
        <fullName evidence="9">Amino acid ABC transporter permease</fullName>
    </submittedName>
</protein>
<dbReference type="GO" id="GO:0022857">
    <property type="term" value="F:transmembrane transporter activity"/>
    <property type="evidence" value="ECO:0007669"/>
    <property type="project" value="InterPro"/>
</dbReference>
<dbReference type="PANTHER" id="PTHR30614">
    <property type="entry name" value="MEMBRANE COMPONENT OF AMINO ACID ABC TRANSPORTER"/>
    <property type="match status" value="1"/>
</dbReference>
<evidence type="ECO:0000256" key="5">
    <source>
        <dbReference type="ARBA" id="ARBA00022989"/>
    </source>
</evidence>
<dbReference type="NCBIfam" id="TIGR01726">
    <property type="entry name" value="HEQRo_perm_3TM"/>
    <property type="match status" value="1"/>
</dbReference>
<dbReference type="SUPFAM" id="SSF161098">
    <property type="entry name" value="MetI-like"/>
    <property type="match status" value="1"/>
</dbReference>
<dbReference type="InterPro" id="IPR000515">
    <property type="entry name" value="MetI-like"/>
</dbReference>
<feature type="transmembrane region" description="Helical" evidence="7">
    <location>
        <begin position="104"/>
        <end position="124"/>
    </location>
</feature>
<comment type="similarity">
    <text evidence="7">Belongs to the binding-protein-dependent transport system permease family.</text>
</comment>
<evidence type="ECO:0000256" key="7">
    <source>
        <dbReference type="RuleBase" id="RU363032"/>
    </source>
</evidence>
<dbReference type="GO" id="GO:0043190">
    <property type="term" value="C:ATP-binding cassette (ABC) transporter complex"/>
    <property type="evidence" value="ECO:0007669"/>
    <property type="project" value="InterPro"/>
</dbReference>
<dbReference type="PANTHER" id="PTHR30614:SF21">
    <property type="entry name" value="AMINO ACID ABC TRANSPORTER PERMEASE"/>
    <property type="match status" value="1"/>
</dbReference>
<dbReference type="InterPro" id="IPR043429">
    <property type="entry name" value="ArtM/GltK/GlnP/TcyL/YhdX-like"/>
</dbReference>
<dbReference type="InterPro" id="IPR010065">
    <property type="entry name" value="AA_ABC_transptr_permease_3TM"/>
</dbReference>
<evidence type="ECO:0000313" key="9">
    <source>
        <dbReference type="EMBL" id="OPC79113.1"/>
    </source>
</evidence>
<keyword evidence="6 7" id="KW-0472">Membrane</keyword>
<feature type="domain" description="ABC transmembrane type-1" evidence="8">
    <location>
        <begin position="68"/>
        <end position="256"/>
    </location>
</feature>
<accession>A0A1T3NQC1</accession>
<sequence length="287" mass="31648">MSASRVLFDEPGPIARRRMRIATIVVGVAVAALLAVAVKRFADHGQLDADKWRPYTTWPMWRYLLEGLWATVRAAAVATALSVVGGIVLALGRLSRQRALRWSATVYIEVMRTVPVLLLVYLVLFGLPHYGVDLPLFWKLVLPLSVSASAVFAEIFRAGILSLDRGQREAGLAVGLTDGQTMRLIVLPQAVRRLLPSLVSQSVGLLKDTSLGFIVSYSELLYSGRVLATYNRLLIQTYIIIALVYIVLNASLSKLARTLEARQGFRSVGRRRLRTLVRAKAAADQPL</sequence>
<keyword evidence="2 7" id="KW-0813">Transport</keyword>
<dbReference type="eggNOG" id="COG0765">
    <property type="taxonomic scope" value="Bacteria"/>
</dbReference>
<evidence type="ECO:0000256" key="4">
    <source>
        <dbReference type="ARBA" id="ARBA00022692"/>
    </source>
</evidence>
<feature type="transmembrane region" description="Helical" evidence="7">
    <location>
        <begin position="233"/>
        <end position="252"/>
    </location>
</feature>
<keyword evidence="10" id="KW-1185">Reference proteome</keyword>
<evidence type="ECO:0000256" key="6">
    <source>
        <dbReference type="ARBA" id="ARBA00023136"/>
    </source>
</evidence>
<comment type="caution">
    <text evidence="9">The sequence shown here is derived from an EMBL/GenBank/DDBJ whole genome shotgun (WGS) entry which is preliminary data.</text>
</comment>
<dbReference type="PROSITE" id="PS50928">
    <property type="entry name" value="ABC_TM1"/>
    <property type="match status" value="1"/>
</dbReference>
<proteinExistence type="inferred from homology"/>
<reference evidence="9 10" key="1">
    <citation type="submission" date="2017-03" db="EMBL/GenBank/DDBJ databases">
        <title>Draft genome sequence of Streptomyces scabrisporus NF3, endophyte isolated from Amphipterygium adstringens.</title>
        <authorList>
            <person name="Vazquez M."/>
            <person name="Ceapa C.D."/>
            <person name="Rodriguez Luna D."/>
            <person name="Sanchez Esquivel S."/>
        </authorList>
    </citation>
    <scope>NUCLEOTIDE SEQUENCE [LARGE SCALE GENOMIC DNA]</scope>
    <source>
        <strain evidence="9 10">NF3</strain>
    </source>
</reference>
<evidence type="ECO:0000313" key="10">
    <source>
        <dbReference type="Proteomes" id="UP000190037"/>
    </source>
</evidence>
<keyword evidence="4 7" id="KW-0812">Transmembrane</keyword>
<dbReference type="CDD" id="cd06261">
    <property type="entry name" value="TM_PBP2"/>
    <property type="match status" value="1"/>
</dbReference>
<feature type="transmembrane region" description="Helical" evidence="7">
    <location>
        <begin position="68"/>
        <end position="92"/>
    </location>
</feature>
<evidence type="ECO:0000256" key="2">
    <source>
        <dbReference type="ARBA" id="ARBA00022448"/>
    </source>
</evidence>
<dbReference type="Pfam" id="PF00528">
    <property type="entry name" value="BPD_transp_1"/>
    <property type="match status" value="1"/>
</dbReference>
<evidence type="ECO:0000259" key="8">
    <source>
        <dbReference type="PROSITE" id="PS50928"/>
    </source>
</evidence>
<gene>
    <name evidence="9" type="ORF">B4N89_34060</name>
</gene>